<evidence type="ECO:0000313" key="2">
    <source>
        <dbReference type="EMBL" id="GAH47501.1"/>
    </source>
</evidence>
<feature type="non-terminal residue" evidence="2">
    <location>
        <position position="1"/>
    </location>
</feature>
<proteinExistence type="predicted"/>
<reference evidence="2" key="1">
    <citation type="journal article" date="2014" name="Front. Microbiol.">
        <title>High frequency of phylogenetically diverse reductive dehalogenase-homologous genes in deep subseafloor sedimentary metagenomes.</title>
        <authorList>
            <person name="Kawai M."/>
            <person name="Futagami T."/>
            <person name="Toyoda A."/>
            <person name="Takaki Y."/>
            <person name="Nishi S."/>
            <person name="Hori S."/>
            <person name="Arai W."/>
            <person name="Tsubouchi T."/>
            <person name="Morono Y."/>
            <person name="Uchiyama I."/>
            <person name="Ito T."/>
            <person name="Fujiyama A."/>
            <person name="Inagaki F."/>
            <person name="Takami H."/>
        </authorList>
    </citation>
    <scope>NUCLEOTIDE SEQUENCE</scope>
    <source>
        <strain evidence="2">Expedition CK06-06</strain>
    </source>
</reference>
<sequence length="144" mass="16352">VCCDLALSYDIGVVMENNFGLSATVDSTLEMIARVDRPNFGINYDPGNLYRMAEYHGPEALARFGELTWNVQVKDCYKDDQVDDYQRLLGEGAVDYDIIVAWLAEAEYDGYLSAECHREPDDEMSAEDIARHEFEAIKKLIQNV</sequence>
<feature type="domain" description="Xylose isomerase-like TIM barrel" evidence="1">
    <location>
        <begin position="3"/>
        <end position="139"/>
    </location>
</feature>
<dbReference type="InterPro" id="IPR013022">
    <property type="entry name" value="Xyl_isomerase-like_TIM-brl"/>
</dbReference>
<dbReference type="InterPro" id="IPR050312">
    <property type="entry name" value="IolE/XylAMocC-like"/>
</dbReference>
<dbReference type="PANTHER" id="PTHR12110">
    <property type="entry name" value="HYDROXYPYRUVATE ISOMERASE"/>
    <property type="match status" value="1"/>
</dbReference>
<dbReference type="Gene3D" id="3.20.20.150">
    <property type="entry name" value="Divalent-metal-dependent TIM barrel enzymes"/>
    <property type="match status" value="1"/>
</dbReference>
<dbReference type="AlphaFoldDB" id="X1FPC2"/>
<dbReference type="Pfam" id="PF01261">
    <property type="entry name" value="AP_endonuc_2"/>
    <property type="match status" value="1"/>
</dbReference>
<protein>
    <recommendedName>
        <fullName evidence="1">Xylose isomerase-like TIM barrel domain-containing protein</fullName>
    </recommendedName>
</protein>
<organism evidence="2">
    <name type="scientific">marine sediment metagenome</name>
    <dbReference type="NCBI Taxonomy" id="412755"/>
    <lineage>
        <taxon>unclassified sequences</taxon>
        <taxon>metagenomes</taxon>
        <taxon>ecological metagenomes</taxon>
    </lineage>
</organism>
<dbReference type="EMBL" id="BARU01024071">
    <property type="protein sequence ID" value="GAH47501.1"/>
    <property type="molecule type" value="Genomic_DNA"/>
</dbReference>
<name>X1FPC2_9ZZZZ</name>
<accession>X1FPC2</accession>
<gene>
    <name evidence="2" type="ORF">S03H2_38989</name>
</gene>
<comment type="caution">
    <text evidence="2">The sequence shown here is derived from an EMBL/GenBank/DDBJ whole genome shotgun (WGS) entry which is preliminary data.</text>
</comment>
<dbReference type="SUPFAM" id="SSF51658">
    <property type="entry name" value="Xylose isomerase-like"/>
    <property type="match status" value="1"/>
</dbReference>
<evidence type="ECO:0000259" key="1">
    <source>
        <dbReference type="Pfam" id="PF01261"/>
    </source>
</evidence>
<dbReference type="InterPro" id="IPR036237">
    <property type="entry name" value="Xyl_isomerase-like_sf"/>
</dbReference>